<evidence type="ECO:0000259" key="1">
    <source>
        <dbReference type="Pfam" id="PF22669"/>
    </source>
</evidence>
<dbReference type="InterPro" id="IPR000300">
    <property type="entry name" value="IPPc"/>
</dbReference>
<accession>A0A6C0AFM4</accession>
<dbReference type="Gene3D" id="3.60.10.10">
    <property type="entry name" value="Endonuclease/exonuclease/phosphatase"/>
    <property type="match status" value="2"/>
</dbReference>
<dbReference type="AlphaFoldDB" id="A0A6C0AFM4"/>
<dbReference type="InterPro" id="IPR036691">
    <property type="entry name" value="Endo/exonu/phosph_ase_sf"/>
</dbReference>
<protein>
    <recommendedName>
        <fullName evidence="1">Inositol polyphosphate-related phosphatase domain-containing protein</fullName>
    </recommendedName>
</protein>
<organism evidence="2">
    <name type="scientific">viral metagenome</name>
    <dbReference type="NCBI Taxonomy" id="1070528"/>
    <lineage>
        <taxon>unclassified sequences</taxon>
        <taxon>metagenomes</taxon>
        <taxon>organismal metagenomes</taxon>
    </lineage>
</organism>
<reference evidence="2" key="1">
    <citation type="journal article" date="2020" name="Nature">
        <title>Giant virus diversity and host interactions through global metagenomics.</title>
        <authorList>
            <person name="Schulz F."/>
            <person name="Roux S."/>
            <person name="Paez-Espino D."/>
            <person name="Jungbluth S."/>
            <person name="Walsh D.A."/>
            <person name="Denef V.J."/>
            <person name="McMahon K.D."/>
            <person name="Konstantinidis K.T."/>
            <person name="Eloe-Fadrosh E.A."/>
            <person name="Kyrpides N.C."/>
            <person name="Woyke T."/>
        </authorList>
    </citation>
    <scope>NUCLEOTIDE SEQUENCE</scope>
    <source>
        <strain evidence="2">GVMAG-S-1024976-23</strain>
    </source>
</reference>
<name>A0A6C0AFM4_9ZZZZ</name>
<dbReference type="PANTHER" id="PTHR11200">
    <property type="entry name" value="INOSITOL 5-PHOSPHATASE"/>
    <property type="match status" value="1"/>
</dbReference>
<dbReference type="GO" id="GO:0004439">
    <property type="term" value="F:phosphatidylinositol-4,5-bisphosphate 5-phosphatase activity"/>
    <property type="evidence" value="ECO:0007669"/>
    <property type="project" value="TreeGrafter"/>
</dbReference>
<dbReference type="EMBL" id="MN740601">
    <property type="protein sequence ID" value="QHS78579.1"/>
    <property type="molecule type" value="Genomic_DNA"/>
</dbReference>
<dbReference type="Pfam" id="PF22669">
    <property type="entry name" value="Exo_endo_phos2"/>
    <property type="match status" value="1"/>
</dbReference>
<proteinExistence type="predicted"/>
<dbReference type="GO" id="GO:0046856">
    <property type="term" value="P:phosphatidylinositol dephosphorylation"/>
    <property type="evidence" value="ECO:0007669"/>
    <property type="project" value="InterPro"/>
</dbReference>
<evidence type="ECO:0000313" key="2">
    <source>
        <dbReference type="EMBL" id="QHS78579.1"/>
    </source>
</evidence>
<feature type="domain" description="Inositol polyphosphate-related phosphatase" evidence="1">
    <location>
        <begin position="25"/>
        <end position="115"/>
    </location>
</feature>
<dbReference type="InterPro" id="IPR046985">
    <property type="entry name" value="IP5"/>
</dbReference>
<dbReference type="SUPFAM" id="SSF56219">
    <property type="entry name" value="DNase I-like"/>
    <property type="match status" value="2"/>
</dbReference>
<sequence>MRPKITFYEIKDILESGFPLSDNIISYLVNRDVLLGVIDNILPNYRESKIMFEPTYKRDCQTGIMKLEKNKKFKRIGRLPGYADRILYKLGNPSLNIKEHIYDSIKLTGNDHFPVLYFCRLHSFTIGIVTWNIGSADKNNICPAKLLKYFEDLGEYTDILVIGFQEASIYSIPCLDIWKNIYNKQIHISGTNFKSYFGHLIGYGLETCIFWDDSVVQIDELKQDSSNESFTKASHCFSFRIKNNRHKLVCSFANIHAPFTNNKNKYYDFIKNASQKLDNLGVSDIYFIFGDLNSRSKLPLCSNCLDLYIKNIYLNHKIPPISYIENKYLSRKVPNEMRKNIGNNKTLLLSPSRPLPKLKNSTNLFSKQFFL</sequence>